<dbReference type="CDD" id="cd05237">
    <property type="entry name" value="UDP_invert_4-6DH_SDR_e"/>
    <property type="match status" value="1"/>
</dbReference>
<keyword evidence="2" id="KW-0472">Membrane</keyword>
<sequence length="610" mass="68033">MNYRKRILAMSLLVDTLLMWTAVHVGWRIAEGETNIPVSYQAAVFLALAGSYHFFAFKHQLYKRAWSYASTGEMTALFKTILFSVMVMTLSEFLFTGSVIGEPAIVTWLLLMVTMTGIRFSNRVIGDMELIKSSRKKKTLIVGAGSAGIITARQLLKDRQTDLTPAVFVDDDPRKHQLQMLGIPIAGSTDQLVEIVEQYHIDHIVIAIPSLSRYQLDRIYQICLETGVHTQILPRIEQLMLEKGRMPKLEDIQPEDLLAREPILLNTDEITDTLTGKTVLVTGAGGSIGSEICRQVCQFQPEKLLLLGHGENSIYTIEMELREQYGAEIDFIPVIADIQDRERMFQVMEMYKPSVVYHAAAHKHVPLMELNPHEAVKNNIIGTKNTAEAATAVGVERFVMISSDKAVKPTSVMGATKRLAEMIVQHMDTVSTTNFVAVRFGNVLGSRGSVIPLFKKQIERGGPVTVTHPDMVRYFMTIPEASRLVMQAGALAKGGEVFVLDMGRPVKIVDLAKNLIQLSGYSLQDIGISYTGMRPGEKLYEELLDADEIHEEQIHPKIYIGKASAHNVQEVYYVLREYASMDPSLLSGLLLDIAHHRVVGQEANPIAVNQ</sequence>
<accession>A0A1E7DPJ2</accession>
<dbReference type="SUPFAM" id="SSF51735">
    <property type="entry name" value="NAD(P)-binding Rossmann-fold domains"/>
    <property type="match status" value="2"/>
</dbReference>
<comment type="similarity">
    <text evidence="1">Belongs to the polysaccharide synthase family.</text>
</comment>
<protein>
    <recommendedName>
        <fullName evidence="3">Polysaccharide biosynthesis protein CapD-like domain-containing protein</fullName>
    </recommendedName>
</protein>
<feature type="domain" description="Polysaccharide biosynthesis protein CapD-like" evidence="3">
    <location>
        <begin position="279"/>
        <end position="561"/>
    </location>
</feature>
<dbReference type="Pfam" id="PF13727">
    <property type="entry name" value="CoA_binding_3"/>
    <property type="match status" value="1"/>
</dbReference>
<reference evidence="4 5" key="1">
    <citation type="submission" date="2016-06" db="EMBL/GenBank/DDBJ databases">
        <title>Domibacillus iocasae genome sequencing.</title>
        <authorList>
            <person name="Verma A."/>
            <person name="Pal Y."/>
            <person name="Ojha A.K."/>
            <person name="Krishnamurthi S."/>
        </authorList>
    </citation>
    <scope>NUCLEOTIDE SEQUENCE [LARGE SCALE GENOMIC DNA]</scope>
    <source>
        <strain evidence="4 5">DSM 29979</strain>
    </source>
</reference>
<feature type="transmembrane region" description="Helical" evidence="2">
    <location>
        <begin position="100"/>
        <end position="118"/>
    </location>
</feature>
<organism evidence="4 5">
    <name type="scientific">Domibacillus iocasae</name>
    <dbReference type="NCBI Taxonomy" id="1714016"/>
    <lineage>
        <taxon>Bacteria</taxon>
        <taxon>Bacillati</taxon>
        <taxon>Bacillota</taxon>
        <taxon>Bacilli</taxon>
        <taxon>Bacillales</taxon>
        <taxon>Bacillaceae</taxon>
        <taxon>Domibacillus</taxon>
    </lineage>
</organism>
<evidence type="ECO:0000259" key="3">
    <source>
        <dbReference type="Pfam" id="PF02719"/>
    </source>
</evidence>
<feature type="transmembrane region" description="Helical" evidence="2">
    <location>
        <begin position="7"/>
        <end position="26"/>
    </location>
</feature>
<evidence type="ECO:0000256" key="1">
    <source>
        <dbReference type="ARBA" id="ARBA00007430"/>
    </source>
</evidence>
<dbReference type="PANTHER" id="PTHR43318">
    <property type="entry name" value="UDP-N-ACETYLGLUCOSAMINE 4,6-DEHYDRATASE"/>
    <property type="match status" value="1"/>
</dbReference>
<evidence type="ECO:0000313" key="4">
    <source>
        <dbReference type="EMBL" id="OES44974.1"/>
    </source>
</evidence>
<keyword evidence="2" id="KW-1133">Transmembrane helix</keyword>
<feature type="transmembrane region" description="Helical" evidence="2">
    <location>
        <begin position="76"/>
        <end position="94"/>
    </location>
</feature>
<keyword evidence="5" id="KW-1185">Reference proteome</keyword>
<dbReference type="InterPro" id="IPR036291">
    <property type="entry name" value="NAD(P)-bd_dom_sf"/>
</dbReference>
<dbReference type="OrthoDB" id="9803111at2"/>
<gene>
    <name evidence="4" type="ORF">BA724_06840</name>
</gene>
<evidence type="ECO:0000313" key="5">
    <source>
        <dbReference type="Proteomes" id="UP000095658"/>
    </source>
</evidence>
<dbReference type="InterPro" id="IPR003869">
    <property type="entry name" value="Polysac_CapD-like"/>
</dbReference>
<dbReference type="AlphaFoldDB" id="A0A1E7DPJ2"/>
<feature type="transmembrane region" description="Helical" evidence="2">
    <location>
        <begin position="139"/>
        <end position="156"/>
    </location>
</feature>
<keyword evidence="2" id="KW-0812">Transmembrane</keyword>
<evidence type="ECO:0000256" key="2">
    <source>
        <dbReference type="SAM" id="Phobius"/>
    </source>
</evidence>
<proteinExistence type="inferred from homology"/>
<dbReference type="Pfam" id="PF02719">
    <property type="entry name" value="Polysacc_synt_2"/>
    <property type="match status" value="1"/>
</dbReference>
<dbReference type="Gene3D" id="3.40.50.720">
    <property type="entry name" value="NAD(P)-binding Rossmann-like Domain"/>
    <property type="match status" value="2"/>
</dbReference>
<dbReference type="EMBL" id="MAMP01000021">
    <property type="protein sequence ID" value="OES44974.1"/>
    <property type="molecule type" value="Genomic_DNA"/>
</dbReference>
<dbReference type="InterPro" id="IPR051203">
    <property type="entry name" value="Polysaccharide_Synthase-Rel"/>
</dbReference>
<dbReference type="RefSeq" id="WP_069938596.1">
    <property type="nucleotide sequence ID" value="NZ_MAMP01000021.1"/>
</dbReference>
<feature type="transmembrane region" description="Helical" evidence="2">
    <location>
        <begin position="38"/>
        <end position="55"/>
    </location>
</feature>
<comment type="caution">
    <text evidence="4">The sequence shown here is derived from an EMBL/GenBank/DDBJ whole genome shotgun (WGS) entry which is preliminary data.</text>
</comment>
<name>A0A1E7DPJ2_9BACI</name>
<dbReference type="PANTHER" id="PTHR43318:SF1">
    <property type="entry name" value="POLYSACCHARIDE BIOSYNTHESIS PROTEIN EPSC-RELATED"/>
    <property type="match status" value="1"/>
</dbReference>
<dbReference type="STRING" id="1714016.BA724_06840"/>
<dbReference type="Proteomes" id="UP000095658">
    <property type="component" value="Unassembled WGS sequence"/>
</dbReference>